<dbReference type="InterPro" id="IPR019627">
    <property type="entry name" value="YAcAr"/>
</dbReference>
<dbReference type="GeneID" id="54982928"/>
<dbReference type="RefSeq" id="YP_009792720.1">
    <property type="nucleotide sequence ID" value="NC_047861.1"/>
</dbReference>
<proteinExistence type="predicted"/>
<feature type="domain" description="YspA cpYpsA-related SLOG" evidence="1">
    <location>
        <begin position="1"/>
        <end position="66"/>
    </location>
</feature>
<keyword evidence="3" id="KW-1185">Reference proteome</keyword>
<evidence type="ECO:0000259" key="1">
    <source>
        <dbReference type="Pfam" id="PF10686"/>
    </source>
</evidence>
<dbReference type="Proteomes" id="UP000228765">
    <property type="component" value="Segment"/>
</dbReference>
<dbReference type="EMBL" id="MF663786">
    <property type="protein sequence ID" value="ATI15672.1"/>
    <property type="molecule type" value="Genomic_DNA"/>
</dbReference>
<accession>A0A291L9X7</accession>
<evidence type="ECO:0000313" key="3">
    <source>
        <dbReference type="Proteomes" id="UP000228765"/>
    </source>
</evidence>
<reference evidence="2 3" key="1">
    <citation type="submission" date="2017-08" db="EMBL/GenBank/DDBJ databases">
        <title>Complete genome sequence of a novel bacteriophage infecting Bordetella bronchiseptica.</title>
        <authorList>
            <person name="Chen Y."/>
            <person name="Song J."/>
            <person name="Wu B."/>
        </authorList>
    </citation>
    <scope>NUCLEOTIDE SEQUENCE [LARGE SCALE GENOMIC DNA]</scope>
</reference>
<evidence type="ECO:0000313" key="2">
    <source>
        <dbReference type="EMBL" id="ATI15672.1"/>
    </source>
</evidence>
<organism evidence="2 3">
    <name type="scientific">Bordetella phage vB_BbrM_PHB04</name>
    <dbReference type="NCBI Taxonomy" id="2029657"/>
    <lineage>
        <taxon>Viruses</taxon>
        <taxon>Duplodnaviria</taxon>
        <taxon>Heunggongvirae</taxon>
        <taxon>Uroviricota</taxon>
        <taxon>Caudoviricetes</taxon>
        <taxon>Phabquatrovirus</taxon>
        <taxon>Phabquatrovirus PHB04</taxon>
    </lineage>
</organism>
<sequence>MKLLVCGGRDYADREAVFAALDRVHAKRPVTLLIHGAARGADSLADDWARARGVPRDPHPADWATHGRRAGPLRNRKMLELKPDGVVAFPGGRGTADMADAARAAGVPVWEPVR</sequence>
<name>A0A291L9X7_9CAUD</name>
<protein>
    <recommendedName>
        <fullName evidence="1">YspA cpYpsA-related SLOG domain-containing protein</fullName>
    </recommendedName>
</protein>
<dbReference type="SUPFAM" id="SSF102405">
    <property type="entry name" value="MCP/YpsA-like"/>
    <property type="match status" value="1"/>
</dbReference>
<dbReference type="Pfam" id="PF10686">
    <property type="entry name" value="YAcAr"/>
    <property type="match status" value="1"/>
</dbReference>
<dbReference type="KEGG" id="vg:54982928"/>